<comment type="caution">
    <text evidence="1">The sequence shown here is derived from an EMBL/GenBank/DDBJ whole genome shotgun (WGS) entry which is preliminary data.</text>
</comment>
<evidence type="ECO:0008006" key="3">
    <source>
        <dbReference type="Google" id="ProtNLM"/>
    </source>
</evidence>
<evidence type="ECO:0000313" key="1">
    <source>
        <dbReference type="EMBL" id="OBU03894.1"/>
    </source>
</evidence>
<gene>
    <name evidence="1" type="ORF">AYY17_10095</name>
</gene>
<dbReference type="Proteomes" id="UP000092247">
    <property type="component" value="Unassembled WGS sequence"/>
</dbReference>
<proteinExistence type="predicted"/>
<dbReference type="EMBL" id="LZEX01000042">
    <property type="protein sequence ID" value="OBU03894.1"/>
    <property type="molecule type" value="Genomic_DNA"/>
</dbReference>
<name>A0A1B8H491_9GAMM</name>
<dbReference type="PROSITE" id="PS51257">
    <property type="entry name" value="PROKAR_LIPOPROTEIN"/>
    <property type="match status" value="1"/>
</dbReference>
<dbReference type="AlphaFoldDB" id="A0A1B8H491"/>
<protein>
    <recommendedName>
        <fullName evidence="3">Lipoprotein</fullName>
    </recommendedName>
</protein>
<dbReference type="RefSeq" id="WP_067425562.1">
    <property type="nucleotide sequence ID" value="NZ_LZEX01000042.1"/>
</dbReference>
<organism evidence="1 2">
    <name type="scientific">Morganella psychrotolerans</name>
    <dbReference type="NCBI Taxonomy" id="368603"/>
    <lineage>
        <taxon>Bacteria</taxon>
        <taxon>Pseudomonadati</taxon>
        <taxon>Pseudomonadota</taxon>
        <taxon>Gammaproteobacteria</taxon>
        <taxon>Enterobacterales</taxon>
        <taxon>Morganellaceae</taxon>
        <taxon>Morganella</taxon>
    </lineage>
</organism>
<accession>A0A1B8H491</accession>
<reference evidence="1 2" key="1">
    <citation type="submission" date="2016-06" db="EMBL/GenBank/DDBJ databases">
        <authorList>
            <person name="Kjaerup R.B."/>
            <person name="Dalgaard T.S."/>
            <person name="Juul-Madsen H.R."/>
        </authorList>
    </citation>
    <scope>NUCLEOTIDE SEQUENCE [LARGE SCALE GENOMIC DNA]</scope>
    <source>
        <strain evidence="1 2">GCSL-Mp3</strain>
    </source>
</reference>
<evidence type="ECO:0000313" key="2">
    <source>
        <dbReference type="Proteomes" id="UP000092247"/>
    </source>
</evidence>
<sequence length="246" mass="28063">MRIIPWFIVGLSATLLAGCGSYDPIDRTIVSSKVLRSTDAFNPTVTNRSEDSFIGFSYDPKKKEFLIVGEKYSYIAPVAKKVQFIIDTPAIRDNIRVRYRDEKGWGVWDYKLVDKNGIPLEKPELSDLTLILCFNNTVAQSQIDEYKRTFESSRIYFTLFLKEPCFYFPLGDSRAQMFTTTPESKRAIKTKLPRPFPYLIDTVTAKDKATLESQNRKAKALSPLATVADGLLTFGQYLALPFTIWH</sequence>
<dbReference type="STRING" id="368603.AYY16_10135"/>